<organism evidence="2 3">
    <name type="scientific">Portunus trituberculatus</name>
    <name type="common">Swimming crab</name>
    <name type="synonym">Neptunus trituberculatus</name>
    <dbReference type="NCBI Taxonomy" id="210409"/>
    <lineage>
        <taxon>Eukaryota</taxon>
        <taxon>Metazoa</taxon>
        <taxon>Ecdysozoa</taxon>
        <taxon>Arthropoda</taxon>
        <taxon>Crustacea</taxon>
        <taxon>Multicrustacea</taxon>
        <taxon>Malacostraca</taxon>
        <taxon>Eumalacostraca</taxon>
        <taxon>Eucarida</taxon>
        <taxon>Decapoda</taxon>
        <taxon>Pleocyemata</taxon>
        <taxon>Brachyura</taxon>
        <taxon>Eubrachyura</taxon>
        <taxon>Portunoidea</taxon>
        <taxon>Portunidae</taxon>
        <taxon>Portuninae</taxon>
        <taxon>Portunus</taxon>
    </lineage>
</organism>
<evidence type="ECO:0000313" key="2">
    <source>
        <dbReference type="EMBL" id="MPC40329.1"/>
    </source>
</evidence>
<accession>A0A5B7F4X0</accession>
<name>A0A5B7F4X0_PORTR</name>
<dbReference type="Proteomes" id="UP000324222">
    <property type="component" value="Unassembled WGS sequence"/>
</dbReference>
<feature type="compositionally biased region" description="Low complexity" evidence="1">
    <location>
        <begin position="13"/>
        <end position="33"/>
    </location>
</feature>
<keyword evidence="3" id="KW-1185">Reference proteome</keyword>
<gene>
    <name evidence="2" type="ORF">E2C01_033885</name>
</gene>
<proteinExistence type="predicted"/>
<protein>
    <submittedName>
        <fullName evidence="2">Uncharacterized protein</fullName>
    </submittedName>
</protein>
<dbReference type="AlphaFoldDB" id="A0A5B7F4X0"/>
<reference evidence="2 3" key="1">
    <citation type="submission" date="2019-05" db="EMBL/GenBank/DDBJ databases">
        <title>Another draft genome of Portunus trituberculatus and its Hox gene families provides insights of decapod evolution.</title>
        <authorList>
            <person name="Jeong J.-H."/>
            <person name="Song I."/>
            <person name="Kim S."/>
            <person name="Choi T."/>
            <person name="Kim D."/>
            <person name="Ryu S."/>
            <person name="Kim W."/>
        </authorList>
    </citation>
    <scope>NUCLEOTIDE SEQUENCE [LARGE SCALE GENOMIC DNA]</scope>
    <source>
        <tissue evidence="2">Muscle</tissue>
    </source>
</reference>
<feature type="region of interest" description="Disordered" evidence="1">
    <location>
        <begin position="7"/>
        <end position="34"/>
    </location>
</feature>
<dbReference type="EMBL" id="VSRR010004653">
    <property type="protein sequence ID" value="MPC40329.1"/>
    <property type="molecule type" value="Genomic_DNA"/>
</dbReference>
<evidence type="ECO:0000256" key="1">
    <source>
        <dbReference type="SAM" id="MobiDB-lite"/>
    </source>
</evidence>
<sequence length="74" mass="7594">MCFEVIRVSPINSSSTSTTTTTSSSSSSSSSSSLPLYRSAAVQSTCGCFRGGVFSTVSIMDSLVVVVVVVSSQQ</sequence>
<evidence type="ECO:0000313" key="3">
    <source>
        <dbReference type="Proteomes" id="UP000324222"/>
    </source>
</evidence>
<comment type="caution">
    <text evidence="2">The sequence shown here is derived from an EMBL/GenBank/DDBJ whole genome shotgun (WGS) entry which is preliminary data.</text>
</comment>